<dbReference type="RefSeq" id="WP_213428967.1">
    <property type="nucleotide sequence ID" value="NZ_AP031286.1"/>
</dbReference>
<feature type="transmembrane region" description="Helical" evidence="1">
    <location>
        <begin position="59"/>
        <end position="78"/>
    </location>
</feature>
<dbReference type="Proteomes" id="UP001154322">
    <property type="component" value="Unassembled WGS sequence"/>
</dbReference>
<feature type="transmembrane region" description="Helical" evidence="1">
    <location>
        <begin position="25"/>
        <end position="43"/>
    </location>
</feature>
<dbReference type="EMBL" id="CALYLO010000005">
    <property type="protein sequence ID" value="CAH8246628.1"/>
    <property type="molecule type" value="Genomic_DNA"/>
</dbReference>
<reference evidence="2" key="1">
    <citation type="submission" date="2022-06" db="EMBL/GenBank/DDBJ databases">
        <authorList>
            <person name="Dietemann V."/>
            <person name="Ory F."/>
            <person name="Dainat B."/>
            <person name="Oberhansli S."/>
        </authorList>
    </citation>
    <scope>NUCLEOTIDE SEQUENCE</scope>
    <source>
        <strain evidence="2">Ena-SAMPLE-TAB-26-04-2022-14:26:32:270-5432</strain>
    </source>
</reference>
<accession>A0ABN8U8A1</accession>
<evidence type="ECO:0000313" key="3">
    <source>
        <dbReference type="Proteomes" id="UP001154322"/>
    </source>
</evidence>
<evidence type="ECO:0000256" key="1">
    <source>
        <dbReference type="SAM" id="Phobius"/>
    </source>
</evidence>
<gene>
    <name evidence="2" type="ORF">WJ0W_003862</name>
</gene>
<keyword evidence="1" id="KW-0812">Transmembrane</keyword>
<comment type="caution">
    <text evidence="2">The sequence shown here is derived from an EMBL/GenBank/DDBJ whole genome shotgun (WGS) entry which is preliminary data.</text>
</comment>
<name>A0ABN8U8A1_9BACL</name>
<evidence type="ECO:0000313" key="2">
    <source>
        <dbReference type="EMBL" id="CAH8246628.1"/>
    </source>
</evidence>
<organism evidence="2 3">
    <name type="scientific">Paenibacillus melissococcoides</name>
    <dbReference type="NCBI Taxonomy" id="2912268"/>
    <lineage>
        <taxon>Bacteria</taxon>
        <taxon>Bacillati</taxon>
        <taxon>Bacillota</taxon>
        <taxon>Bacilli</taxon>
        <taxon>Bacillales</taxon>
        <taxon>Paenibacillaceae</taxon>
        <taxon>Paenibacillus</taxon>
    </lineage>
</organism>
<keyword evidence="1" id="KW-0472">Membrane</keyword>
<sequence length="79" mass="8974">MAAAFFSSAWVLEVYYQKTSLSNRVAMALFVTFMIGCMALFMWRAKGPSIVVRQPKQEALLFLVYFAVWLILNVGLMSV</sequence>
<proteinExistence type="predicted"/>
<keyword evidence="1" id="KW-1133">Transmembrane helix</keyword>
<keyword evidence="3" id="KW-1185">Reference proteome</keyword>
<protein>
    <submittedName>
        <fullName evidence="2">Uncharacterized protein</fullName>
    </submittedName>
</protein>